<reference evidence="3 4" key="1">
    <citation type="submission" date="2020-08" db="EMBL/GenBank/DDBJ databases">
        <title>A Genomic Blueprint of the Chicken Gut Microbiome.</title>
        <authorList>
            <person name="Gilroy R."/>
            <person name="Ravi A."/>
            <person name="Getino M."/>
            <person name="Pursley I."/>
            <person name="Horton D.L."/>
            <person name="Alikhan N.-F."/>
            <person name="Baker D."/>
            <person name="Gharbi K."/>
            <person name="Hall N."/>
            <person name="Watson M."/>
            <person name="Adriaenssens E.M."/>
            <person name="Foster-Nyarko E."/>
            <person name="Jarju S."/>
            <person name="Secka A."/>
            <person name="Antonio M."/>
            <person name="Oren A."/>
            <person name="Chaudhuri R."/>
            <person name="La Ragione R.M."/>
            <person name="Hildebrand F."/>
            <person name="Pallen M.J."/>
        </authorList>
    </citation>
    <scope>NUCLEOTIDE SEQUENCE [LARGE SCALE GENOMIC DNA]</scope>
    <source>
        <strain evidence="3 4">Sa2CUA8</strain>
    </source>
</reference>
<protein>
    <recommendedName>
        <fullName evidence="5">DUF308 domain-containing protein</fullName>
    </recommendedName>
</protein>
<keyword evidence="4" id="KW-1185">Reference proteome</keyword>
<dbReference type="EMBL" id="JACSQE010000016">
    <property type="protein sequence ID" value="MBD8000308.1"/>
    <property type="molecule type" value="Genomic_DNA"/>
</dbReference>
<sequence length="191" mass="19809">MAAPNAGPQGENDGKDDATDPTDGGSTDGSSTPHDDLPDVDARWADIVADLSDVSAAAESAAAESAAGTARTAPSGPRDLHETFPVAPWVQAPGPRDWPTTPEVEDLEDAESHFTPPDPEIGMGRDPLMTMAWGLVAGIPVLLLVGMVVLRPFPTIVAQVAGGLFLAGLAVLLWRMPHRREDDHAGPGAVV</sequence>
<accession>A0ABR8V693</accession>
<dbReference type="Proteomes" id="UP000633601">
    <property type="component" value="Unassembled WGS sequence"/>
</dbReference>
<name>A0ABR8V693_9CELL</name>
<comment type="caution">
    <text evidence="3">The sequence shown here is derived from an EMBL/GenBank/DDBJ whole genome shotgun (WGS) entry which is preliminary data.</text>
</comment>
<dbReference type="RefSeq" id="WP_191792021.1">
    <property type="nucleotide sequence ID" value="NZ_JACSQE010000016.1"/>
</dbReference>
<feature type="transmembrane region" description="Helical" evidence="2">
    <location>
        <begin position="156"/>
        <end position="174"/>
    </location>
</feature>
<keyword evidence="2" id="KW-0812">Transmembrane</keyword>
<keyword evidence="2" id="KW-1133">Transmembrane helix</keyword>
<proteinExistence type="predicted"/>
<evidence type="ECO:0008006" key="5">
    <source>
        <dbReference type="Google" id="ProtNLM"/>
    </source>
</evidence>
<feature type="region of interest" description="Disordered" evidence="1">
    <location>
        <begin position="1"/>
        <end position="82"/>
    </location>
</feature>
<gene>
    <name evidence="3" type="ORF">H9640_17290</name>
</gene>
<feature type="compositionally biased region" description="Low complexity" evidence="1">
    <location>
        <begin position="55"/>
        <end position="67"/>
    </location>
</feature>
<evidence type="ECO:0000313" key="3">
    <source>
        <dbReference type="EMBL" id="MBD8000308.1"/>
    </source>
</evidence>
<keyword evidence="2" id="KW-0472">Membrane</keyword>
<organism evidence="3 4">
    <name type="scientific">Oerskovia gallyi</name>
    <dbReference type="NCBI Taxonomy" id="2762226"/>
    <lineage>
        <taxon>Bacteria</taxon>
        <taxon>Bacillati</taxon>
        <taxon>Actinomycetota</taxon>
        <taxon>Actinomycetes</taxon>
        <taxon>Micrococcales</taxon>
        <taxon>Cellulomonadaceae</taxon>
        <taxon>Oerskovia</taxon>
    </lineage>
</organism>
<evidence type="ECO:0000256" key="1">
    <source>
        <dbReference type="SAM" id="MobiDB-lite"/>
    </source>
</evidence>
<feature type="compositionally biased region" description="Basic and acidic residues" evidence="1">
    <location>
        <begin position="33"/>
        <end position="44"/>
    </location>
</feature>
<evidence type="ECO:0000313" key="4">
    <source>
        <dbReference type="Proteomes" id="UP000633601"/>
    </source>
</evidence>
<feature type="transmembrane region" description="Helical" evidence="2">
    <location>
        <begin position="131"/>
        <end position="150"/>
    </location>
</feature>
<evidence type="ECO:0000256" key="2">
    <source>
        <dbReference type="SAM" id="Phobius"/>
    </source>
</evidence>